<comment type="similarity">
    <text evidence="1">Belongs to the type-B carboxylesterase/lipase family.</text>
</comment>
<organism evidence="5 6">
    <name type="scientific">Mytilus coruscus</name>
    <name type="common">Sea mussel</name>
    <dbReference type="NCBI Taxonomy" id="42192"/>
    <lineage>
        <taxon>Eukaryota</taxon>
        <taxon>Metazoa</taxon>
        <taxon>Spiralia</taxon>
        <taxon>Lophotrochozoa</taxon>
        <taxon>Mollusca</taxon>
        <taxon>Bivalvia</taxon>
        <taxon>Autobranchia</taxon>
        <taxon>Pteriomorphia</taxon>
        <taxon>Mytilida</taxon>
        <taxon>Mytiloidea</taxon>
        <taxon>Mytilidae</taxon>
        <taxon>Mytilinae</taxon>
        <taxon>Mytilus</taxon>
    </lineage>
</organism>
<accession>A0A6J8DKW9</accession>
<name>A0A6J8DKW9_MYTCO</name>
<evidence type="ECO:0000259" key="4">
    <source>
        <dbReference type="Pfam" id="PF00135"/>
    </source>
</evidence>
<feature type="signal peptide" evidence="3">
    <location>
        <begin position="1"/>
        <end position="20"/>
    </location>
</feature>
<feature type="compositionally biased region" description="Basic and acidic residues" evidence="2">
    <location>
        <begin position="818"/>
        <end position="920"/>
    </location>
</feature>
<evidence type="ECO:0000256" key="2">
    <source>
        <dbReference type="SAM" id="MobiDB-lite"/>
    </source>
</evidence>
<dbReference type="AlphaFoldDB" id="A0A6J8DKW9"/>
<keyword evidence="6" id="KW-1185">Reference proteome</keyword>
<reference evidence="5 6" key="1">
    <citation type="submission" date="2020-06" db="EMBL/GenBank/DDBJ databases">
        <authorList>
            <person name="Li R."/>
            <person name="Bekaert M."/>
        </authorList>
    </citation>
    <scope>NUCLEOTIDE SEQUENCE [LARGE SCALE GENOMIC DNA]</scope>
    <source>
        <strain evidence="6">wild</strain>
    </source>
</reference>
<feature type="region of interest" description="Disordered" evidence="2">
    <location>
        <begin position="539"/>
        <end position="920"/>
    </location>
</feature>
<dbReference type="PANTHER" id="PTHR43903">
    <property type="entry name" value="NEUROLIGIN"/>
    <property type="match status" value="1"/>
</dbReference>
<keyword evidence="3" id="KW-0732">Signal</keyword>
<dbReference type="InterPro" id="IPR029058">
    <property type="entry name" value="AB_hydrolase_fold"/>
</dbReference>
<dbReference type="SUPFAM" id="SSF53474">
    <property type="entry name" value="alpha/beta-Hydrolases"/>
    <property type="match status" value="1"/>
</dbReference>
<evidence type="ECO:0000256" key="3">
    <source>
        <dbReference type="SAM" id="SignalP"/>
    </source>
</evidence>
<dbReference type="Gene3D" id="3.40.50.1820">
    <property type="entry name" value="alpha/beta hydrolase"/>
    <property type="match status" value="1"/>
</dbReference>
<dbReference type="Pfam" id="PF00135">
    <property type="entry name" value="COesterase"/>
    <property type="match status" value="1"/>
</dbReference>
<sequence length="989" mass="110672">MTTYLVFVLISAFQQLTTFAANPVFTHKTRLGEVNGIEVKAYNTTIYQFKKIPYAKPPLSSLRFEKPQPFGSWNDTLNATEYGPNCMQNFYSSNSRLIPNHDKSEDCLHLNIFAPRDVNKNSRRPVMIWIHGGSFTNGQGMKFNGTKLAAVGDVIIITINYRLNVFGFANAGVGSVRNIGLWDQRFAIIWVKNNIEDYGGNPNMITIFGESSGGVSVELQAMSPKNKGLFQRAISQSIYIDGIRDRDSYESLTREIGRLLNCSECKNGVNSCLDCLRTVPASNLLKAYSDGYYNINSGFGPTIDGDFIPASPVVMLSNPSSESSQMFNSIDYMAGINDCESAIHYYYSIKEEKHFDLTNGIPTDYLCNYSIPYISRVYFIECDKLSQEICKKYSPTDKSNSLSHETSLAINVHGDFGYASVTTRDLDFHTRSRKGTFQYLFTHKPTWGLLKERPSWSECGANHGDEIAFIFGLETWYPKDITITQYESKLSSKMMTFWTNFAKTGNPNQEGKHEWPAYNKTSTNFMVLVLKERHRLNKASEAKGTKQANKAKNQANKVKGTKQANKAEGANQANKAKGTNQANKAKGTNQSNKAEGTNQAKTAEGTNKANKAKGTNQTNKAEGTNQAKTAEGTNKAKTAEGTNKAKTAEGTNKANKAKGTNQTNKAEGTNQANKAKGTNQSNKAEGTNQAKTAEGTNKADKAKGTNQSNKAEGTNQSNKAEGTNQANKAEGTNQANKAKGTNQANKAKGTNQTNKAEGTNQTNKAEGTNQTNKAEGTNQANKAEGTNQANKAEGTNQTNKAEGTNQTNKAEGTNQSNKAEEQIKQTKQREQIKQTKQREQINQTKQREQIKQTKQREQIKQTKQREQIKQTKQREQIKQTKQREQIKQTKQREQIKQTKQREQINQTKQREQIKQTKQREQIKQTKQREQIKQTKQTCPLLVLKLEKHVYNICVFVKYFSICFEYLYNERFSIPCKTNFILLSCLTLIA</sequence>
<evidence type="ECO:0000313" key="6">
    <source>
        <dbReference type="Proteomes" id="UP000507470"/>
    </source>
</evidence>
<dbReference type="OrthoDB" id="408631at2759"/>
<feature type="chain" id="PRO_5026761977" evidence="3">
    <location>
        <begin position="21"/>
        <end position="989"/>
    </location>
</feature>
<feature type="compositionally biased region" description="Low complexity" evidence="2">
    <location>
        <begin position="546"/>
        <end position="557"/>
    </location>
</feature>
<feature type="domain" description="Carboxylesterase type B" evidence="4">
    <location>
        <begin position="28"/>
        <end position="533"/>
    </location>
</feature>
<feature type="compositionally biased region" description="Polar residues" evidence="2">
    <location>
        <begin position="704"/>
        <end position="817"/>
    </location>
</feature>
<dbReference type="InterPro" id="IPR051093">
    <property type="entry name" value="Neuroligin/BSAL"/>
</dbReference>
<dbReference type="Proteomes" id="UP000507470">
    <property type="component" value="Unassembled WGS sequence"/>
</dbReference>
<dbReference type="InterPro" id="IPR002018">
    <property type="entry name" value="CarbesteraseB"/>
</dbReference>
<feature type="compositionally biased region" description="Polar residues" evidence="2">
    <location>
        <begin position="571"/>
        <end position="695"/>
    </location>
</feature>
<evidence type="ECO:0000313" key="5">
    <source>
        <dbReference type="EMBL" id="CAC5407794.1"/>
    </source>
</evidence>
<evidence type="ECO:0000256" key="1">
    <source>
        <dbReference type="ARBA" id="ARBA00005964"/>
    </source>
</evidence>
<gene>
    <name evidence="5" type="ORF">MCOR_41234</name>
</gene>
<proteinExistence type="inferred from homology"/>
<protein>
    <submittedName>
        <fullName evidence="5">Ribosome-binding protein 1,Putative inactive carboxylesterase 4</fullName>
    </submittedName>
</protein>
<dbReference type="EMBL" id="CACVKT020007423">
    <property type="protein sequence ID" value="CAC5407794.1"/>
    <property type="molecule type" value="Genomic_DNA"/>
</dbReference>